<organism evidence="2 3">
    <name type="scientific">Rangifer tarandus platyrhynchus</name>
    <name type="common">Svalbard reindeer</name>
    <dbReference type="NCBI Taxonomy" id="3082113"/>
    <lineage>
        <taxon>Eukaryota</taxon>
        <taxon>Metazoa</taxon>
        <taxon>Chordata</taxon>
        <taxon>Craniata</taxon>
        <taxon>Vertebrata</taxon>
        <taxon>Euteleostomi</taxon>
        <taxon>Mammalia</taxon>
        <taxon>Eutheria</taxon>
        <taxon>Laurasiatheria</taxon>
        <taxon>Artiodactyla</taxon>
        <taxon>Ruminantia</taxon>
        <taxon>Pecora</taxon>
        <taxon>Cervidae</taxon>
        <taxon>Odocoileinae</taxon>
        <taxon>Rangifer</taxon>
    </lineage>
</organism>
<dbReference type="Proteomes" id="UP001176941">
    <property type="component" value="Chromosome X"/>
</dbReference>
<evidence type="ECO:0000313" key="3">
    <source>
        <dbReference type="Proteomes" id="UP001176941"/>
    </source>
</evidence>
<sequence length="115" mass="13025">MQMSSLQLTRAYSLNLITFLLHLLLLSLSLNDSSLTDVPGTYWACYFHRSFASACPPAWHILPSDVTTLRSFTDFRSLLKGHLSSDAFSGHPEKLSESLTCLNFSYLLFLLLIFF</sequence>
<reference evidence="2" key="1">
    <citation type="submission" date="2023-04" db="EMBL/GenBank/DDBJ databases">
        <authorList>
            <consortium name="ELIXIR-Norway"/>
        </authorList>
    </citation>
    <scope>NUCLEOTIDE SEQUENCE [LARGE SCALE GENOMIC DNA]</scope>
</reference>
<evidence type="ECO:0000256" key="1">
    <source>
        <dbReference type="SAM" id="Phobius"/>
    </source>
</evidence>
<dbReference type="EMBL" id="OX460343">
    <property type="protein sequence ID" value="CAI9180827.1"/>
    <property type="molecule type" value="Genomic_DNA"/>
</dbReference>
<proteinExistence type="predicted"/>
<gene>
    <name evidence="2" type="ORF">MRATA1EN1_LOCUS29789</name>
</gene>
<name>A0ABN9A3G4_RANTA</name>
<keyword evidence="1" id="KW-1133">Transmembrane helix</keyword>
<protein>
    <submittedName>
        <fullName evidence="2">Uncharacterized protein</fullName>
    </submittedName>
</protein>
<keyword evidence="3" id="KW-1185">Reference proteome</keyword>
<keyword evidence="1" id="KW-0472">Membrane</keyword>
<keyword evidence="1" id="KW-0812">Transmembrane</keyword>
<evidence type="ECO:0000313" key="2">
    <source>
        <dbReference type="EMBL" id="CAI9180827.1"/>
    </source>
</evidence>
<feature type="transmembrane region" description="Helical" evidence="1">
    <location>
        <begin position="12"/>
        <end position="30"/>
    </location>
</feature>
<feature type="transmembrane region" description="Helical" evidence="1">
    <location>
        <begin position="95"/>
        <end position="114"/>
    </location>
</feature>
<accession>A0ABN9A3G4</accession>